<dbReference type="RefSeq" id="WP_188557469.1">
    <property type="nucleotide sequence ID" value="NZ_BMGS01000004.1"/>
</dbReference>
<accession>A0ABQ1WQS6</accession>
<evidence type="ECO:0000256" key="1">
    <source>
        <dbReference type="SAM" id="MobiDB-lite"/>
    </source>
</evidence>
<feature type="region of interest" description="Disordered" evidence="1">
    <location>
        <begin position="23"/>
        <end position="44"/>
    </location>
</feature>
<evidence type="ECO:0000313" key="2">
    <source>
        <dbReference type="EMBL" id="GGG41878.1"/>
    </source>
</evidence>
<reference evidence="3" key="1">
    <citation type="journal article" date="2019" name="Int. J. Syst. Evol. Microbiol.">
        <title>The Global Catalogue of Microorganisms (GCM) 10K type strain sequencing project: providing services to taxonomists for standard genome sequencing and annotation.</title>
        <authorList>
            <consortium name="The Broad Institute Genomics Platform"/>
            <consortium name="The Broad Institute Genome Sequencing Center for Infectious Disease"/>
            <person name="Wu L."/>
            <person name="Ma J."/>
        </authorList>
    </citation>
    <scope>NUCLEOTIDE SEQUENCE [LARGE SCALE GENOMIC DNA]</scope>
    <source>
        <strain evidence="3">CGMCC 1.12990</strain>
    </source>
</reference>
<evidence type="ECO:0000313" key="3">
    <source>
        <dbReference type="Proteomes" id="UP000601361"/>
    </source>
</evidence>
<evidence type="ECO:0008006" key="4">
    <source>
        <dbReference type="Google" id="ProtNLM"/>
    </source>
</evidence>
<dbReference type="EMBL" id="BMGS01000004">
    <property type="protein sequence ID" value="GGG41878.1"/>
    <property type="molecule type" value="Genomic_DNA"/>
</dbReference>
<gene>
    <name evidence="2" type="ORF">GCM10011378_17760</name>
</gene>
<sequence>MNNLFPALGCALLLAACSADSEKRAVQATPPPPPTASAVSSRGRDTILTGQEFSTRVYVDPRVLAAIGPAESKPRTIHITYRPSLASPTYDTAVMLGDTGIVRFTPTAPNVKPGEIKPHEWIYRVELDYNERYPGPDTIFMNREILYLKGKL</sequence>
<proteinExistence type="predicted"/>
<organism evidence="2 3">
    <name type="scientific">Hymenobacter glacieicola</name>
    <dbReference type="NCBI Taxonomy" id="1562124"/>
    <lineage>
        <taxon>Bacteria</taxon>
        <taxon>Pseudomonadati</taxon>
        <taxon>Bacteroidota</taxon>
        <taxon>Cytophagia</taxon>
        <taxon>Cytophagales</taxon>
        <taxon>Hymenobacteraceae</taxon>
        <taxon>Hymenobacter</taxon>
    </lineage>
</organism>
<dbReference type="Proteomes" id="UP000601361">
    <property type="component" value="Unassembled WGS sequence"/>
</dbReference>
<keyword evidence="3" id="KW-1185">Reference proteome</keyword>
<protein>
    <recommendedName>
        <fullName evidence="4">Lipoprotein</fullName>
    </recommendedName>
</protein>
<name>A0ABQ1WQS6_9BACT</name>
<comment type="caution">
    <text evidence="2">The sequence shown here is derived from an EMBL/GenBank/DDBJ whole genome shotgun (WGS) entry which is preliminary data.</text>
</comment>